<dbReference type="OrthoDB" id="9785707at2"/>
<evidence type="ECO:0000313" key="5">
    <source>
        <dbReference type="Proteomes" id="UP000286678"/>
    </source>
</evidence>
<dbReference type="EMBL" id="PIPT01000007">
    <property type="protein sequence ID" value="RUO46936.1"/>
    <property type="molecule type" value="Genomic_DNA"/>
</dbReference>
<gene>
    <name evidence="4" type="primary">dprA</name>
    <name evidence="4" type="ORF">CWE21_10060</name>
</gene>
<dbReference type="AlphaFoldDB" id="A0A432XE79"/>
<organism evidence="4 5">
    <name type="scientific">Pseudidiomarina aquimaris</name>
    <dbReference type="NCBI Taxonomy" id="641841"/>
    <lineage>
        <taxon>Bacteria</taxon>
        <taxon>Pseudomonadati</taxon>
        <taxon>Pseudomonadota</taxon>
        <taxon>Gammaproteobacteria</taxon>
        <taxon>Alteromonadales</taxon>
        <taxon>Idiomarinaceae</taxon>
        <taxon>Pseudidiomarina</taxon>
    </lineage>
</organism>
<proteinExistence type="inferred from homology"/>
<dbReference type="InterPro" id="IPR041614">
    <property type="entry name" value="DprA_WH"/>
</dbReference>
<comment type="caution">
    <text evidence="4">The sequence shown here is derived from an EMBL/GenBank/DDBJ whole genome shotgun (WGS) entry which is preliminary data.</text>
</comment>
<keyword evidence="5" id="KW-1185">Reference proteome</keyword>
<dbReference type="PANTHER" id="PTHR43022:SF1">
    <property type="entry name" value="PROTEIN SMF"/>
    <property type="match status" value="1"/>
</dbReference>
<dbReference type="InterPro" id="IPR036388">
    <property type="entry name" value="WH-like_DNA-bd_sf"/>
</dbReference>
<evidence type="ECO:0000259" key="3">
    <source>
        <dbReference type="Pfam" id="PF17782"/>
    </source>
</evidence>
<dbReference type="Pfam" id="PF02481">
    <property type="entry name" value="DNA_processg_A"/>
    <property type="match status" value="1"/>
</dbReference>
<evidence type="ECO:0000313" key="4">
    <source>
        <dbReference type="EMBL" id="RUO46936.1"/>
    </source>
</evidence>
<dbReference type="Proteomes" id="UP000286678">
    <property type="component" value="Unassembled WGS sequence"/>
</dbReference>
<reference evidence="5" key="1">
    <citation type="journal article" date="2018" name="Front. Microbiol.">
        <title>Genome-Based Analysis Reveals the Taxonomy and Diversity of the Family Idiomarinaceae.</title>
        <authorList>
            <person name="Liu Y."/>
            <person name="Lai Q."/>
            <person name="Shao Z."/>
        </authorList>
    </citation>
    <scope>NUCLEOTIDE SEQUENCE [LARGE SCALE GENOMIC DNA]</scope>
    <source>
        <strain evidence="5">SW15</strain>
    </source>
</reference>
<sequence>MQFSLAELLALSRLSATDRRQVYRLNTIAKCRGLLQPYLASLPSRYVDNLEGWLNSGSSAGPQRAVVHWFSPLYPERLRLIHDAPLVLFVAGNLDYLSAPQVAIVGSRAASHEGVAEAAYFAEHFTRAGLLVSSGLAKGIDHHAHLGALKAGPTLAVLGTGPDIFFPKHHQQLQQQVEQAGLLVSEFAPGMAAHRDHFTRRNRILSGLALGVVVIEAKLRSGSLITARLALEQNRALFVLPGSIWNQHRSGNLQLLQQGAALVVKVDDVLNELNLKRTAPINAEEGTEADENNCGRSLANPQLLANVGYEATSIDTIVARSGLPVAVVSEQLVLLELEGRVASVTGGYIRVGRR</sequence>
<feature type="domain" description="DprA winged helix" evidence="3">
    <location>
        <begin position="296"/>
        <end position="347"/>
    </location>
</feature>
<dbReference type="Gene3D" id="3.40.50.450">
    <property type="match status" value="1"/>
</dbReference>
<dbReference type="Pfam" id="PF17782">
    <property type="entry name" value="WHD_DprA"/>
    <property type="match status" value="1"/>
</dbReference>
<dbReference type="PANTHER" id="PTHR43022">
    <property type="entry name" value="PROTEIN SMF"/>
    <property type="match status" value="1"/>
</dbReference>
<name>A0A432XE79_9GAMM</name>
<comment type="similarity">
    <text evidence="1">Belongs to the DprA/Smf family.</text>
</comment>
<dbReference type="SUPFAM" id="SSF102405">
    <property type="entry name" value="MCP/YpsA-like"/>
    <property type="match status" value="1"/>
</dbReference>
<evidence type="ECO:0000256" key="1">
    <source>
        <dbReference type="ARBA" id="ARBA00006525"/>
    </source>
</evidence>
<dbReference type="RefSeq" id="WP_126834314.1">
    <property type="nucleotide sequence ID" value="NZ_PIPT01000007.1"/>
</dbReference>
<dbReference type="NCBIfam" id="TIGR00732">
    <property type="entry name" value="dprA"/>
    <property type="match status" value="1"/>
</dbReference>
<accession>A0A432XE79</accession>
<feature type="domain" description="Smf/DprA SLOG" evidence="2">
    <location>
        <begin position="67"/>
        <end position="273"/>
    </location>
</feature>
<dbReference type="InterPro" id="IPR003488">
    <property type="entry name" value="DprA"/>
</dbReference>
<evidence type="ECO:0000259" key="2">
    <source>
        <dbReference type="Pfam" id="PF02481"/>
    </source>
</evidence>
<dbReference type="GO" id="GO:0009294">
    <property type="term" value="P:DNA-mediated transformation"/>
    <property type="evidence" value="ECO:0007669"/>
    <property type="project" value="InterPro"/>
</dbReference>
<dbReference type="InterPro" id="IPR057666">
    <property type="entry name" value="DrpA_SLOG"/>
</dbReference>
<dbReference type="Gene3D" id="1.10.10.10">
    <property type="entry name" value="Winged helix-like DNA-binding domain superfamily/Winged helix DNA-binding domain"/>
    <property type="match status" value="1"/>
</dbReference>
<protein>
    <submittedName>
        <fullName evidence="4">DNA-protecting protein DprA</fullName>
    </submittedName>
</protein>